<sequence length="835" mass="92297">MTLTWDEGLEEEQQHRISSSILPKSASKLLITSPGITTKGGFIIKRSQEPRRSHQSVNKSHGTRRSELPHQIPKVANCKQSKLSSELVSDSDVVETNNTVPEEAESRQSFQIVLGGACSTSSVPVQGAVRSRTSMSTHEALRDNAYTSNNVETTTCYTSQSVNTEEQKQRLRHPQGLRGSDDHSGQKREDILSDMPLDKAVLRCTSAEDLMWHLRTVLLDKSKTSNSHAPASATASRSRSALGTSLTGASISSEQMEAMFRRLTYLQKGLPLENSLKYKRVADAVCSFLITCWQQQYCSMSNSKDEFKVEGTSQTGNSGSAPSLSSQTGNSGRAPSLSQAQRAVQLLQDIATLGPLFYSRSLTSCLLDVVEEFAQAKGESTESPAPSDIKLDLLARSLCACAQSGHLFRHSDVTRYATTLLDHLRTCNYLTPSTCIDVLWALGRYRLVLQEQEDIAVQGVMRALSLLQRAWITAADSRELNKNSPPNYSDAISKKCNNVVPDADNKRHGARRLTERLGASVEFPSWIRTLSIEEATRLLTAIADLELQPEDLWVDEWLSTLIPHFDFSSAPLTRTDQLKEDKQSANYLLQASSFFTALARFGYQPKVDWIKDVTARIQTLLLIHTPSHRGLSNSFKSNKQGGTAVLSGTSSVRLSIVAILEALAVLQIQPSPMFCSCAVRAVVSKRAFSSDGYCGVVARLMATLPTLIADPAGWVRENLSLLELLIVAVSPLLRTASSAELTAVISACAALKFYPGVKFLRWHDASCTKLNRAFPDKQLCQVRESYITLGFKPEKRLYERMEASRIREHKLLKSLRIRQRDAMRSMMEAEAELNG</sequence>
<evidence type="ECO:0000256" key="1">
    <source>
        <dbReference type="SAM" id="MobiDB-lite"/>
    </source>
</evidence>
<feature type="region of interest" description="Disordered" evidence="1">
    <location>
        <begin position="308"/>
        <end position="335"/>
    </location>
</feature>
<dbReference type="AlphaFoldDB" id="A0A250WUZ1"/>
<name>A0A250WUZ1_9CHLO</name>
<organism evidence="2 3">
    <name type="scientific">Chlamydomonas eustigma</name>
    <dbReference type="NCBI Taxonomy" id="1157962"/>
    <lineage>
        <taxon>Eukaryota</taxon>
        <taxon>Viridiplantae</taxon>
        <taxon>Chlorophyta</taxon>
        <taxon>core chlorophytes</taxon>
        <taxon>Chlorophyceae</taxon>
        <taxon>CS clade</taxon>
        <taxon>Chlamydomonadales</taxon>
        <taxon>Chlamydomonadaceae</taxon>
        <taxon>Chlamydomonas</taxon>
    </lineage>
</organism>
<evidence type="ECO:0000313" key="2">
    <source>
        <dbReference type="EMBL" id="GAX74566.1"/>
    </source>
</evidence>
<evidence type="ECO:0000313" key="3">
    <source>
        <dbReference type="Proteomes" id="UP000232323"/>
    </source>
</evidence>
<feature type="region of interest" description="Disordered" evidence="1">
    <location>
        <begin position="223"/>
        <end position="243"/>
    </location>
</feature>
<accession>A0A250WUZ1</accession>
<feature type="region of interest" description="Disordered" evidence="1">
    <location>
        <begin position="41"/>
        <end position="107"/>
    </location>
</feature>
<feature type="region of interest" description="Disordered" evidence="1">
    <location>
        <begin position="158"/>
        <end position="188"/>
    </location>
</feature>
<proteinExistence type="predicted"/>
<keyword evidence="3" id="KW-1185">Reference proteome</keyword>
<dbReference type="OrthoDB" id="10686144at2759"/>
<feature type="compositionally biased region" description="Low complexity" evidence="1">
    <location>
        <begin position="83"/>
        <end position="95"/>
    </location>
</feature>
<gene>
    <name evidence="2" type="ORF">CEUSTIGMA_g2015.t1</name>
</gene>
<feature type="compositionally biased region" description="Polar residues" evidence="1">
    <location>
        <begin position="311"/>
        <end position="335"/>
    </location>
</feature>
<dbReference type="Proteomes" id="UP000232323">
    <property type="component" value="Unassembled WGS sequence"/>
</dbReference>
<feature type="compositionally biased region" description="Basic and acidic residues" evidence="1">
    <location>
        <begin position="179"/>
        <end position="188"/>
    </location>
</feature>
<comment type="caution">
    <text evidence="2">The sequence shown here is derived from an EMBL/GenBank/DDBJ whole genome shotgun (WGS) entry which is preliminary data.</text>
</comment>
<protein>
    <submittedName>
        <fullName evidence="2">Uncharacterized protein</fullName>
    </submittedName>
</protein>
<reference evidence="2 3" key="1">
    <citation type="submission" date="2017-08" db="EMBL/GenBank/DDBJ databases">
        <title>Acidophilic green algal genome provides insights into adaptation to an acidic environment.</title>
        <authorList>
            <person name="Hirooka S."/>
            <person name="Hirose Y."/>
            <person name="Kanesaki Y."/>
            <person name="Higuchi S."/>
            <person name="Fujiwara T."/>
            <person name="Onuma R."/>
            <person name="Era A."/>
            <person name="Ohbayashi R."/>
            <person name="Uzuka A."/>
            <person name="Nozaki H."/>
            <person name="Yoshikawa H."/>
            <person name="Miyagishima S.Y."/>
        </authorList>
    </citation>
    <scope>NUCLEOTIDE SEQUENCE [LARGE SCALE GENOMIC DNA]</scope>
    <source>
        <strain evidence="2 3">NIES-2499</strain>
    </source>
</reference>
<dbReference type="EMBL" id="BEGY01000008">
    <property type="protein sequence ID" value="GAX74566.1"/>
    <property type="molecule type" value="Genomic_DNA"/>
</dbReference>
<feature type="compositionally biased region" description="Low complexity" evidence="1">
    <location>
        <begin position="227"/>
        <end position="241"/>
    </location>
</feature>